<name>A0A8J5BZS2_CHIOP</name>
<organism evidence="2 3">
    <name type="scientific">Chionoecetes opilio</name>
    <name type="common">Atlantic snow crab</name>
    <name type="synonym">Cancer opilio</name>
    <dbReference type="NCBI Taxonomy" id="41210"/>
    <lineage>
        <taxon>Eukaryota</taxon>
        <taxon>Metazoa</taxon>
        <taxon>Ecdysozoa</taxon>
        <taxon>Arthropoda</taxon>
        <taxon>Crustacea</taxon>
        <taxon>Multicrustacea</taxon>
        <taxon>Malacostraca</taxon>
        <taxon>Eumalacostraca</taxon>
        <taxon>Eucarida</taxon>
        <taxon>Decapoda</taxon>
        <taxon>Pleocyemata</taxon>
        <taxon>Brachyura</taxon>
        <taxon>Eubrachyura</taxon>
        <taxon>Majoidea</taxon>
        <taxon>Majidae</taxon>
        <taxon>Chionoecetes</taxon>
    </lineage>
</organism>
<dbReference type="AlphaFoldDB" id="A0A8J5BZS2"/>
<feature type="domain" description="PiggyBac transposable element-derived protein" evidence="1">
    <location>
        <begin position="64"/>
        <end position="154"/>
    </location>
</feature>
<proteinExistence type="predicted"/>
<reference evidence="2" key="1">
    <citation type="submission" date="2020-07" db="EMBL/GenBank/DDBJ databases">
        <title>The High-quality genome of the commercially important snow crab, Chionoecetes opilio.</title>
        <authorList>
            <person name="Jeong J.-H."/>
            <person name="Ryu S."/>
        </authorList>
    </citation>
    <scope>NUCLEOTIDE SEQUENCE</scope>
    <source>
        <strain evidence="2">MADBK_172401_WGS</strain>
        <tissue evidence="2">Digestive gland</tissue>
    </source>
</reference>
<dbReference type="Pfam" id="PF13843">
    <property type="entry name" value="DDE_Tnp_1_7"/>
    <property type="match status" value="1"/>
</dbReference>
<evidence type="ECO:0000313" key="2">
    <source>
        <dbReference type="EMBL" id="KAG0713763.1"/>
    </source>
</evidence>
<evidence type="ECO:0000313" key="3">
    <source>
        <dbReference type="Proteomes" id="UP000770661"/>
    </source>
</evidence>
<dbReference type="Proteomes" id="UP000770661">
    <property type="component" value="Unassembled WGS sequence"/>
</dbReference>
<comment type="caution">
    <text evidence="2">The sequence shown here is derived from an EMBL/GenBank/DDBJ whole genome shotgun (WGS) entry which is preliminary data.</text>
</comment>
<dbReference type="PANTHER" id="PTHR47272:SF1">
    <property type="entry name" value="PIGGYBAC TRANSPOSABLE ELEMENT-DERIVED PROTEIN 3-LIKE"/>
    <property type="match status" value="1"/>
</dbReference>
<gene>
    <name evidence="2" type="primary">PGBD3_2</name>
    <name evidence="2" type="ORF">GWK47_015490</name>
</gene>
<evidence type="ECO:0000259" key="1">
    <source>
        <dbReference type="Pfam" id="PF13843"/>
    </source>
</evidence>
<dbReference type="OrthoDB" id="6600797at2759"/>
<dbReference type="InterPro" id="IPR029526">
    <property type="entry name" value="PGBD"/>
</dbReference>
<keyword evidence="3" id="KW-1185">Reference proteome</keyword>
<dbReference type="EMBL" id="JACEEZ010021112">
    <property type="protein sequence ID" value="KAG0713763.1"/>
    <property type="molecule type" value="Genomic_DNA"/>
</dbReference>
<protein>
    <submittedName>
        <fullName evidence="2">PiggyBac transposable element-derived protein 3</fullName>
    </submittedName>
</protein>
<dbReference type="PANTHER" id="PTHR47272">
    <property type="entry name" value="DDE_TNP_1_7 DOMAIN-CONTAINING PROTEIN"/>
    <property type="match status" value="1"/>
</dbReference>
<accession>A0A8J5BZS2</accession>
<sequence>MVLYQGKTTLEAHGVLLTPKQEAMGSTSKIVSVLASTMSCSTNTAIFADNFFTSLEIVRYLKDMNCRWKDSRVVTLLSTDMGVYPMSSVSRYCSDTKKKEDVSCHALIKSYNANMGGIDKSDMLVQLYRTPMKAKRWYMRLFPYAIDLSITNAWLIYRRDCKALAETGLPLKNFRIQVFRGASSQRAATSRPRRSFAAPGILNITIDVPTPVRGHRSHIPDNSVRFDLTLFHVPIYTSRQTCKFCSKKEHTLISNVLCSVCKVHLCLNAERNCFIKYHERVA</sequence>